<proteinExistence type="inferred from homology"/>
<dbReference type="GO" id="GO:0008959">
    <property type="term" value="F:phosphate acetyltransferase activity"/>
    <property type="evidence" value="ECO:0007669"/>
    <property type="project" value="UniProtKB-EC"/>
</dbReference>
<dbReference type="PANTHER" id="PTHR43356">
    <property type="entry name" value="PHOSPHATE ACETYLTRANSFERASE"/>
    <property type="match status" value="1"/>
</dbReference>
<feature type="domain" description="DRTGG" evidence="14">
    <location>
        <begin position="210"/>
        <end position="323"/>
    </location>
</feature>
<dbReference type="Pfam" id="PF13500">
    <property type="entry name" value="AAA_26"/>
    <property type="match status" value="1"/>
</dbReference>
<evidence type="ECO:0000259" key="14">
    <source>
        <dbReference type="Pfam" id="PF07085"/>
    </source>
</evidence>
<evidence type="ECO:0000256" key="12">
    <source>
        <dbReference type="PIRNR" id="PIRNR006107"/>
    </source>
</evidence>
<dbReference type="EMBL" id="AP021888">
    <property type="protein sequence ID" value="BBP42380.1"/>
    <property type="molecule type" value="Genomic_DNA"/>
</dbReference>
<keyword evidence="16" id="KW-1185">Reference proteome</keyword>
<comment type="subunit">
    <text evidence="5">Homohexamer.</text>
</comment>
<evidence type="ECO:0000256" key="3">
    <source>
        <dbReference type="ARBA" id="ARBA00008756"/>
    </source>
</evidence>
<dbReference type="SUPFAM" id="SSF75138">
    <property type="entry name" value="HprK N-terminal domain-like"/>
    <property type="match status" value="1"/>
</dbReference>
<comment type="similarity">
    <text evidence="3 12">In the C-terminal section; belongs to the phosphate acetyltransferase and butyryltransferase family.</text>
</comment>
<dbReference type="PIRSF" id="PIRSF006107">
    <property type="entry name" value="PhpActrans_proteobac"/>
    <property type="match status" value="1"/>
</dbReference>
<comment type="domain">
    <text evidence="12">The N-terminal region seems to be important for proper quaternary structure. The C-terminal region contains the substrate-binding site.</text>
</comment>
<evidence type="ECO:0000256" key="6">
    <source>
        <dbReference type="ARBA" id="ARBA00012707"/>
    </source>
</evidence>
<organism evidence="15 16">
    <name type="scientific">Thiosulfativibrio zosterae</name>
    <dbReference type="NCBI Taxonomy" id="2675053"/>
    <lineage>
        <taxon>Bacteria</taxon>
        <taxon>Pseudomonadati</taxon>
        <taxon>Pseudomonadota</taxon>
        <taxon>Gammaproteobacteria</taxon>
        <taxon>Thiotrichales</taxon>
        <taxon>Piscirickettsiaceae</taxon>
        <taxon>Thiosulfativibrio</taxon>
    </lineage>
</organism>
<dbReference type="UniPathway" id="UPA00340">
    <property type="reaction ID" value="UER00459"/>
</dbReference>
<evidence type="ECO:0000313" key="15">
    <source>
        <dbReference type="EMBL" id="BBP42380.1"/>
    </source>
</evidence>
<dbReference type="InterPro" id="IPR002505">
    <property type="entry name" value="PTA_PTB"/>
</dbReference>
<comment type="similarity">
    <text evidence="4 12">In the N-terminal section; belongs to the CobB/CobQ family.</text>
</comment>
<dbReference type="Gene3D" id="3.40.1390.20">
    <property type="entry name" value="HprK N-terminal domain-like"/>
    <property type="match status" value="1"/>
</dbReference>
<comment type="pathway">
    <text evidence="2 12">Metabolic intermediate biosynthesis; acetyl-CoA biosynthesis; acetyl-CoA from acetate: step 2/2.</text>
</comment>
<dbReference type="AlphaFoldDB" id="A0A6F8PK54"/>
<dbReference type="NCBIfam" id="NF007233">
    <property type="entry name" value="PRK09653.1"/>
    <property type="match status" value="1"/>
</dbReference>
<dbReference type="NCBIfam" id="TIGR00651">
    <property type="entry name" value="pta"/>
    <property type="match status" value="1"/>
</dbReference>
<comment type="catalytic activity">
    <reaction evidence="12">
        <text>acetyl-CoA + phosphate = acetyl phosphate + CoA</text>
        <dbReference type="Rhea" id="RHEA:19521"/>
        <dbReference type="ChEBI" id="CHEBI:22191"/>
        <dbReference type="ChEBI" id="CHEBI:43474"/>
        <dbReference type="ChEBI" id="CHEBI:57287"/>
        <dbReference type="ChEBI" id="CHEBI:57288"/>
        <dbReference type="EC" id="2.3.1.8"/>
    </reaction>
</comment>
<dbReference type="InterPro" id="IPR027417">
    <property type="entry name" value="P-loop_NTPase"/>
</dbReference>
<dbReference type="PANTHER" id="PTHR43356:SF3">
    <property type="entry name" value="PHOSPHATE ACETYLTRANSFERASE"/>
    <property type="match status" value="1"/>
</dbReference>
<dbReference type="SUPFAM" id="SSF53659">
    <property type="entry name" value="Isocitrate/Isopropylmalate dehydrogenase-like"/>
    <property type="match status" value="1"/>
</dbReference>
<evidence type="ECO:0000256" key="7">
    <source>
        <dbReference type="ARBA" id="ARBA00021528"/>
    </source>
</evidence>
<dbReference type="SUPFAM" id="SSF52540">
    <property type="entry name" value="P-loop containing nucleoside triphosphate hydrolases"/>
    <property type="match status" value="1"/>
</dbReference>
<evidence type="ECO:0000256" key="5">
    <source>
        <dbReference type="ARBA" id="ARBA00011643"/>
    </source>
</evidence>
<evidence type="ECO:0000313" key="16">
    <source>
        <dbReference type="Proteomes" id="UP000501466"/>
    </source>
</evidence>
<dbReference type="KEGG" id="tzo:THMIRHAT_01260"/>
<dbReference type="Gene3D" id="3.40.50.10950">
    <property type="match status" value="1"/>
</dbReference>
<sequence length="696" mass="77105">MKSDCLYIAARERHAGSLAISLGLMSLLRQQYEKVAFFRPLVIDAEDADCHYMKEVFDFEMPLERMVGMTLSDATELLSQNKKHELFENLIIAYQQLQKEHDFVMVHGMDLTRHASVIDFDINTELSKHFNAPFVAVLNAHEKSEDEVHKEIEMEIHSAEQSGVSLFAIFANQVSHMLSPEDCQTVSEQWPVPVFYLPYLQDLNTPTVKEVCQALDGKLLLNAEAPLNRLVKRPTVAAMTVENYLTRVKEGDLIIVPGDRTDILTASVMSIYSRNLPNIAGIFLTGGLIPSKIIMDLLEGFQATDIPVVSVEADTYPSAMRAHAVRAHLFAENEGKNHLALGLFDQYVKKDCLLAKFVTSQKKVTTPIMFEYSLFERAKQDLQTIVLPESKDERILRACEILLRRQVVNPILLGKADEIHYQCNLLGINLDGITIIDPDTSEWKGAFINEFYEMRKAKGMTLDLARDSMAHVSYFATMMVYKGLADGMVSGATHTTADTVRPALQIIKTQPGISLVSSVFFMCFNTRVLVYGDCAVNQNPNADQLSEIAISSALTALQFGIEPKVALLSYSTGESGHGDEVDKVRTAAQLAHQKRPDLEIEGPLQYDAAIDAEVARQKMPNSTVAGQATVFVFPDLNTGNNTYKAVQRASGAIAIGPVLQGLNKPVNDLSRGCTVDDIVNTVAITAIQAQQMEQPS</sequence>
<gene>
    <name evidence="15" type="primary">pta</name>
    <name evidence="15" type="ORF">THMIRHAT_01260</name>
</gene>
<evidence type="ECO:0000259" key="13">
    <source>
        <dbReference type="Pfam" id="PF01515"/>
    </source>
</evidence>
<evidence type="ECO:0000256" key="2">
    <source>
        <dbReference type="ARBA" id="ARBA00004989"/>
    </source>
</evidence>
<keyword evidence="8 12" id="KW-0963">Cytoplasm</keyword>
<dbReference type="Pfam" id="PF07085">
    <property type="entry name" value="DRTGG"/>
    <property type="match status" value="1"/>
</dbReference>
<dbReference type="Proteomes" id="UP000501466">
    <property type="component" value="Chromosome"/>
</dbReference>
<dbReference type="InterPro" id="IPR042113">
    <property type="entry name" value="P_AcTrfase_dom1"/>
</dbReference>
<keyword evidence="9 12" id="KW-0808">Transferase</keyword>
<dbReference type="InterPro" id="IPR016475">
    <property type="entry name" value="P-Actrans_bac"/>
</dbReference>
<protein>
    <recommendedName>
        <fullName evidence="7 12">Phosphate acetyltransferase</fullName>
        <ecNumber evidence="6 12">2.3.1.8</ecNumber>
    </recommendedName>
    <alternativeName>
        <fullName evidence="11 12">Phosphotransacetylase</fullName>
    </alternativeName>
</protein>
<comment type="function">
    <text evidence="12">Involved in acetate metabolism.</text>
</comment>
<evidence type="ECO:0000256" key="9">
    <source>
        <dbReference type="ARBA" id="ARBA00022679"/>
    </source>
</evidence>
<dbReference type="Pfam" id="PF01515">
    <property type="entry name" value="PTA_PTB"/>
    <property type="match status" value="1"/>
</dbReference>
<dbReference type="RefSeq" id="WP_173289758.1">
    <property type="nucleotide sequence ID" value="NZ_AP021888.1"/>
</dbReference>
<keyword evidence="10 12" id="KW-0012">Acyltransferase</keyword>
<dbReference type="GO" id="GO:0006085">
    <property type="term" value="P:acetyl-CoA biosynthetic process"/>
    <property type="evidence" value="ECO:0007669"/>
    <property type="project" value="UniProtKB-UniPathway"/>
</dbReference>
<feature type="domain" description="Phosphate acetyl/butaryl transferase" evidence="13">
    <location>
        <begin position="369"/>
        <end position="686"/>
    </location>
</feature>
<evidence type="ECO:0000256" key="1">
    <source>
        <dbReference type="ARBA" id="ARBA00004496"/>
    </source>
</evidence>
<dbReference type="GO" id="GO:0005737">
    <property type="term" value="C:cytoplasm"/>
    <property type="evidence" value="ECO:0007669"/>
    <property type="project" value="UniProtKB-SubCell"/>
</dbReference>
<dbReference type="InterPro" id="IPR042112">
    <property type="entry name" value="P_AcTrfase_dom2"/>
</dbReference>
<name>A0A6F8PK54_9GAMM</name>
<dbReference type="EC" id="2.3.1.8" evidence="6 12"/>
<evidence type="ECO:0000256" key="4">
    <source>
        <dbReference type="ARBA" id="ARBA00009786"/>
    </source>
</evidence>
<dbReference type="Gene3D" id="3.40.50.10750">
    <property type="entry name" value="Isocitrate/Isopropylmalate dehydrogenase-like"/>
    <property type="match status" value="1"/>
</dbReference>
<dbReference type="InterPro" id="IPR004614">
    <property type="entry name" value="P_AcTrfase"/>
</dbReference>
<comment type="subcellular location">
    <subcellularLocation>
        <location evidence="1 12">Cytoplasm</location>
    </subcellularLocation>
</comment>
<dbReference type="InterPro" id="IPR050500">
    <property type="entry name" value="Phos_Acetyltrans/Butyryltrans"/>
</dbReference>
<evidence type="ECO:0000256" key="8">
    <source>
        <dbReference type="ARBA" id="ARBA00022490"/>
    </source>
</evidence>
<evidence type="ECO:0000256" key="10">
    <source>
        <dbReference type="ARBA" id="ARBA00023315"/>
    </source>
</evidence>
<dbReference type="InterPro" id="IPR010766">
    <property type="entry name" value="DRTGG"/>
</dbReference>
<dbReference type="NCBIfam" id="NF004167">
    <property type="entry name" value="PRK05632.1"/>
    <property type="match status" value="1"/>
</dbReference>
<dbReference type="FunFam" id="3.40.50.10750:FF:000001">
    <property type="entry name" value="Phosphate acetyltransferase"/>
    <property type="match status" value="1"/>
</dbReference>
<accession>A0A6F8PK54</accession>
<evidence type="ECO:0000256" key="11">
    <source>
        <dbReference type="ARBA" id="ARBA00031108"/>
    </source>
</evidence>
<dbReference type="InterPro" id="IPR028979">
    <property type="entry name" value="Ser_kin/Pase_Hpr-like_N_sf"/>
</dbReference>
<reference evidence="16" key="1">
    <citation type="submission" date="2019-11" db="EMBL/GenBank/DDBJ databases">
        <title>Isolation and characterization of two novel species in the genus Thiomicrorhabdus.</title>
        <authorList>
            <person name="Mochizuki J."/>
            <person name="Kojima H."/>
            <person name="Fukui M."/>
        </authorList>
    </citation>
    <scope>NUCLEOTIDE SEQUENCE [LARGE SCALE GENOMIC DNA]</scope>
    <source>
        <strain evidence="16">AkT22</strain>
    </source>
</reference>